<keyword evidence="2" id="KW-1185">Reference proteome</keyword>
<accession>A0AC61R9Z9</accession>
<protein>
    <submittedName>
        <fullName evidence="1">ABC transporter permease</fullName>
    </submittedName>
</protein>
<dbReference type="EMBL" id="SRYG01000003">
    <property type="protein sequence ID" value="TGY66885.1"/>
    <property type="molecule type" value="Genomic_DNA"/>
</dbReference>
<dbReference type="Proteomes" id="UP000308836">
    <property type="component" value="Unassembled WGS sequence"/>
</dbReference>
<name>A0AC61R9Z9_9FIRM</name>
<reference evidence="1" key="1">
    <citation type="submission" date="2019-04" db="EMBL/GenBank/DDBJ databases">
        <title>Microbes associate with the intestines of laboratory mice.</title>
        <authorList>
            <person name="Navarre W."/>
            <person name="Wong E."/>
            <person name="Huang K."/>
            <person name="Tropini C."/>
            <person name="Ng K."/>
            <person name="Yu B."/>
        </authorList>
    </citation>
    <scope>NUCLEOTIDE SEQUENCE</scope>
    <source>
        <strain evidence="1">NM09_H32</strain>
    </source>
</reference>
<sequence length="262" mass="29983">MKLFKQLYAYRELLKTNIKKDIRGKYKGSFLGILWSFINPLLQVVVYWIVFPYLMGRGAMNGENYLIYLITGLIPWTFFMTVVSQGTTCIKTNAGIIKKVYFPREILPISMVTSGLVNFFISCLIILVFLLGSGVGISYHIVLVPVIAIVEATLALGIVFILSAINVYVQDVENIVQFILNMLMYGTPIIYQLKQFNSAGVLYKLIEWNPMTVIINAYRDVFMYHRGINWENLGLVFVLSLGLLVLGYWIFRRLEKGFAEQL</sequence>
<proteinExistence type="predicted"/>
<comment type="caution">
    <text evidence="1">The sequence shown here is derived from an EMBL/GenBank/DDBJ whole genome shotgun (WGS) entry which is preliminary data.</text>
</comment>
<evidence type="ECO:0000313" key="1">
    <source>
        <dbReference type="EMBL" id="TGY66885.1"/>
    </source>
</evidence>
<organism evidence="1 2">
    <name type="scientific">Dubosiella muris</name>
    <dbReference type="NCBI Taxonomy" id="3038133"/>
    <lineage>
        <taxon>Bacteria</taxon>
        <taxon>Bacillati</taxon>
        <taxon>Bacillota</taxon>
        <taxon>Erysipelotrichia</taxon>
        <taxon>Erysipelotrichales</taxon>
        <taxon>Erysipelotrichaceae</taxon>
        <taxon>Dubosiella</taxon>
    </lineage>
</organism>
<gene>
    <name evidence="1" type="ORF">E5336_02015</name>
</gene>
<evidence type="ECO:0000313" key="2">
    <source>
        <dbReference type="Proteomes" id="UP000308836"/>
    </source>
</evidence>